<organism evidence="1 2">
    <name type="scientific">Ornithinimicrobium humiphilum</name>
    <dbReference type="NCBI Taxonomy" id="125288"/>
    <lineage>
        <taxon>Bacteria</taxon>
        <taxon>Bacillati</taxon>
        <taxon>Actinomycetota</taxon>
        <taxon>Actinomycetes</taxon>
        <taxon>Micrococcales</taxon>
        <taxon>Ornithinimicrobiaceae</taxon>
        <taxon>Ornithinimicrobium</taxon>
    </lineage>
</organism>
<evidence type="ECO:0000313" key="1">
    <source>
        <dbReference type="EMBL" id="TQM96687.1"/>
    </source>
</evidence>
<sequence>MGPSVSDRGDDGDLDLAGITFDVREWFVGGDADEVIVDLQSVGEPTAEEAMPVQVGTRLLVSGEPRWEGAPLDSPIAWGCGFSRYYDEQTATAWRESTTK</sequence>
<protein>
    <submittedName>
        <fullName evidence="1">Uncharacterized protein</fullName>
    </submittedName>
</protein>
<gene>
    <name evidence="1" type="ORF">FB476_1576</name>
</gene>
<proteinExistence type="predicted"/>
<dbReference type="AlphaFoldDB" id="A0A543KNN6"/>
<evidence type="ECO:0000313" key="2">
    <source>
        <dbReference type="Proteomes" id="UP000315133"/>
    </source>
</evidence>
<dbReference type="EMBL" id="VFPU01000001">
    <property type="protein sequence ID" value="TQM96687.1"/>
    <property type="molecule type" value="Genomic_DNA"/>
</dbReference>
<accession>A0A543KNN6</accession>
<dbReference type="Proteomes" id="UP000315133">
    <property type="component" value="Unassembled WGS sequence"/>
</dbReference>
<reference evidence="1 2" key="1">
    <citation type="submission" date="2019-06" db="EMBL/GenBank/DDBJ databases">
        <title>Sequencing the genomes of 1000 actinobacteria strains.</title>
        <authorList>
            <person name="Klenk H.-P."/>
        </authorList>
    </citation>
    <scope>NUCLEOTIDE SEQUENCE [LARGE SCALE GENOMIC DNA]</scope>
    <source>
        <strain evidence="1 2">DSM 12362</strain>
    </source>
</reference>
<keyword evidence="2" id="KW-1185">Reference proteome</keyword>
<name>A0A543KNN6_9MICO</name>
<comment type="caution">
    <text evidence="1">The sequence shown here is derived from an EMBL/GenBank/DDBJ whole genome shotgun (WGS) entry which is preliminary data.</text>
</comment>